<feature type="transmembrane region" description="Helical" evidence="1">
    <location>
        <begin position="75"/>
        <end position="96"/>
    </location>
</feature>
<feature type="transmembrane region" description="Helical" evidence="1">
    <location>
        <begin position="108"/>
        <end position="126"/>
    </location>
</feature>
<dbReference type="Pfam" id="PF10825">
    <property type="entry name" value="DUF2752"/>
    <property type="match status" value="1"/>
</dbReference>
<accession>A0ABP3RI68</accession>
<dbReference type="Proteomes" id="UP001500957">
    <property type="component" value="Unassembled WGS sequence"/>
</dbReference>
<keyword evidence="2" id="KW-0732">Signal</keyword>
<protein>
    <submittedName>
        <fullName evidence="3">DUF2752 domain-containing protein</fullName>
    </submittedName>
</protein>
<dbReference type="EMBL" id="BAAAHE010000008">
    <property type="protein sequence ID" value="GAA0610750.1"/>
    <property type="molecule type" value="Genomic_DNA"/>
</dbReference>
<keyword evidence="1" id="KW-0472">Membrane</keyword>
<dbReference type="InterPro" id="IPR021215">
    <property type="entry name" value="DUF2752"/>
</dbReference>
<sequence length="137" mass="14006">MSPAPPLFASTRPAAPVAVGAAVVAATAAVALVSPEEPGTYPPCPFHTMTGWWCPGCGGLRAVHALAHGDLSTAVARNVLVVLAVPLLVLAWAAWLRRSVTGRAALRLPTAVGWTLAATVAAFWVARNVPAGSWLAP</sequence>
<keyword evidence="1" id="KW-1133">Transmembrane helix</keyword>
<comment type="caution">
    <text evidence="3">The sequence shown here is derived from an EMBL/GenBank/DDBJ whole genome shotgun (WGS) entry which is preliminary data.</text>
</comment>
<evidence type="ECO:0000256" key="1">
    <source>
        <dbReference type="SAM" id="Phobius"/>
    </source>
</evidence>
<keyword evidence="4" id="KW-1185">Reference proteome</keyword>
<evidence type="ECO:0000256" key="2">
    <source>
        <dbReference type="SAM" id="SignalP"/>
    </source>
</evidence>
<feature type="chain" id="PRO_5046453996" evidence="2">
    <location>
        <begin position="29"/>
        <end position="137"/>
    </location>
</feature>
<reference evidence="4" key="1">
    <citation type="journal article" date="2019" name="Int. J. Syst. Evol. Microbiol.">
        <title>The Global Catalogue of Microorganisms (GCM) 10K type strain sequencing project: providing services to taxonomists for standard genome sequencing and annotation.</title>
        <authorList>
            <consortium name="The Broad Institute Genomics Platform"/>
            <consortium name="The Broad Institute Genome Sequencing Center for Infectious Disease"/>
            <person name="Wu L."/>
            <person name="Ma J."/>
        </authorList>
    </citation>
    <scope>NUCLEOTIDE SEQUENCE [LARGE SCALE GENOMIC DNA]</scope>
    <source>
        <strain evidence="4">JCM 10671</strain>
    </source>
</reference>
<name>A0ABP3RI68_9ACTN</name>
<proteinExistence type="predicted"/>
<evidence type="ECO:0000313" key="3">
    <source>
        <dbReference type="EMBL" id="GAA0610750.1"/>
    </source>
</evidence>
<evidence type="ECO:0000313" key="4">
    <source>
        <dbReference type="Proteomes" id="UP001500957"/>
    </source>
</evidence>
<dbReference type="RefSeq" id="WP_344602462.1">
    <property type="nucleotide sequence ID" value="NZ_BAAAHE010000008.1"/>
</dbReference>
<keyword evidence="1" id="KW-0812">Transmembrane</keyword>
<gene>
    <name evidence="3" type="ORF">GCM10009547_10990</name>
</gene>
<organism evidence="3 4">
    <name type="scientific">Sporichthya brevicatena</name>
    <dbReference type="NCBI Taxonomy" id="171442"/>
    <lineage>
        <taxon>Bacteria</taxon>
        <taxon>Bacillati</taxon>
        <taxon>Actinomycetota</taxon>
        <taxon>Actinomycetes</taxon>
        <taxon>Sporichthyales</taxon>
        <taxon>Sporichthyaceae</taxon>
        <taxon>Sporichthya</taxon>
    </lineage>
</organism>
<feature type="signal peptide" evidence="2">
    <location>
        <begin position="1"/>
        <end position="28"/>
    </location>
</feature>